<keyword evidence="9" id="KW-1185">Reference proteome</keyword>
<gene>
    <name evidence="8" type="ORF">EHS89_11255</name>
</gene>
<feature type="transmembrane region" description="Helical" evidence="7">
    <location>
        <begin position="258"/>
        <end position="278"/>
    </location>
</feature>
<reference evidence="8 9" key="1">
    <citation type="submission" date="2018-11" db="EMBL/GenBank/DDBJ databases">
        <title>The draft genome sequence of Amphritea balenae JAMM 1525T.</title>
        <authorList>
            <person name="Fang Z."/>
            <person name="Zhang Y."/>
            <person name="Han X."/>
        </authorList>
    </citation>
    <scope>NUCLEOTIDE SEQUENCE [LARGE SCALE GENOMIC DNA]</scope>
    <source>
        <strain evidence="8 9">JAMM 1525</strain>
    </source>
</reference>
<comment type="caution">
    <text evidence="8">The sequence shown here is derived from an EMBL/GenBank/DDBJ whole genome shotgun (WGS) entry which is preliminary data.</text>
</comment>
<dbReference type="GO" id="GO:0005886">
    <property type="term" value="C:plasma membrane"/>
    <property type="evidence" value="ECO:0007669"/>
    <property type="project" value="UniProtKB-SubCell"/>
</dbReference>
<keyword evidence="6 7" id="KW-0472">Membrane</keyword>
<dbReference type="OrthoDB" id="9805703at2"/>
<evidence type="ECO:0000313" key="9">
    <source>
        <dbReference type="Proteomes" id="UP000267535"/>
    </source>
</evidence>
<dbReference type="Pfam" id="PF03601">
    <property type="entry name" value="Cons_hypoth698"/>
    <property type="match status" value="1"/>
</dbReference>
<dbReference type="AlphaFoldDB" id="A0A3P1SQN3"/>
<evidence type="ECO:0000313" key="8">
    <source>
        <dbReference type="EMBL" id="RRC99433.1"/>
    </source>
</evidence>
<accession>A0A3P1SQN3</accession>
<feature type="transmembrane region" description="Helical" evidence="7">
    <location>
        <begin position="226"/>
        <end position="246"/>
    </location>
</feature>
<dbReference type="EMBL" id="RQXV01000005">
    <property type="protein sequence ID" value="RRC99433.1"/>
    <property type="molecule type" value="Genomic_DNA"/>
</dbReference>
<evidence type="ECO:0000256" key="4">
    <source>
        <dbReference type="ARBA" id="ARBA00022692"/>
    </source>
</evidence>
<dbReference type="PANTHER" id="PTHR30106:SF2">
    <property type="entry name" value="UPF0324 INNER MEMBRANE PROTEIN YEIH"/>
    <property type="match status" value="1"/>
</dbReference>
<comment type="subcellular location">
    <subcellularLocation>
        <location evidence="1">Cell membrane</location>
        <topology evidence="1">Multi-pass membrane protein</topology>
    </subcellularLocation>
</comment>
<evidence type="ECO:0000256" key="6">
    <source>
        <dbReference type="ARBA" id="ARBA00023136"/>
    </source>
</evidence>
<evidence type="ECO:0000256" key="5">
    <source>
        <dbReference type="ARBA" id="ARBA00022989"/>
    </source>
</evidence>
<name>A0A3P1SQN3_9GAMM</name>
<dbReference type="Proteomes" id="UP000267535">
    <property type="component" value="Unassembled WGS sequence"/>
</dbReference>
<evidence type="ECO:0000256" key="7">
    <source>
        <dbReference type="SAM" id="Phobius"/>
    </source>
</evidence>
<keyword evidence="4 7" id="KW-0812">Transmembrane</keyword>
<feature type="transmembrane region" description="Helical" evidence="7">
    <location>
        <begin position="12"/>
        <end position="33"/>
    </location>
</feature>
<feature type="transmembrane region" description="Helical" evidence="7">
    <location>
        <begin position="129"/>
        <end position="148"/>
    </location>
</feature>
<evidence type="ECO:0000256" key="1">
    <source>
        <dbReference type="ARBA" id="ARBA00004651"/>
    </source>
</evidence>
<keyword evidence="3" id="KW-1003">Cell membrane</keyword>
<dbReference type="PANTHER" id="PTHR30106">
    <property type="entry name" value="INNER MEMBRANE PROTEIN YEIH-RELATED"/>
    <property type="match status" value="1"/>
</dbReference>
<feature type="transmembrane region" description="Helical" evidence="7">
    <location>
        <begin position="320"/>
        <end position="339"/>
    </location>
</feature>
<evidence type="ECO:0000256" key="3">
    <source>
        <dbReference type="ARBA" id="ARBA00022475"/>
    </source>
</evidence>
<protein>
    <submittedName>
        <fullName evidence="8">Putative sulfate exporter family transporter</fullName>
    </submittedName>
</protein>
<feature type="transmembrane region" description="Helical" evidence="7">
    <location>
        <begin position="95"/>
        <end position="117"/>
    </location>
</feature>
<feature type="transmembrane region" description="Helical" evidence="7">
    <location>
        <begin position="160"/>
        <end position="181"/>
    </location>
</feature>
<dbReference type="InterPro" id="IPR018383">
    <property type="entry name" value="UPF0324_pro"/>
</dbReference>
<organism evidence="8 9">
    <name type="scientific">Amphritea balenae</name>
    <dbReference type="NCBI Taxonomy" id="452629"/>
    <lineage>
        <taxon>Bacteria</taxon>
        <taxon>Pseudomonadati</taxon>
        <taxon>Pseudomonadota</taxon>
        <taxon>Gammaproteobacteria</taxon>
        <taxon>Oceanospirillales</taxon>
        <taxon>Oceanospirillaceae</taxon>
        <taxon>Amphritea</taxon>
    </lineage>
</organism>
<proteinExistence type="inferred from homology"/>
<keyword evidence="5 7" id="KW-1133">Transmembrane helix</keyword>
<evidence type="ECO:0000256" key="2">
    <source>
        <dbReference type="ARBA" id="ARBA00007977"/>
    </source>
</evidence>
<comment type="similarity">
    <text evidence="2">Belongs to the UPF0324 family.</text>
</comment>
<sequence>MQKQLPLSTDAAKQWLSVIMPGFMLCLVVGMASKFVSEHYGGPTILYALLMGMSLNYLSQEGRCMAGIQFAAKSVLRFGIALLGARITFEQLLGLGFTPIAIVIVGVPATILFGYLCGQWLKLSKSQSILSGASVGICGASAALAVSAVLPEDKDSERNLIFTVIGVTALSTVAMIAYPLVVTGLNLTETESGIFLGATIHDVAQVVGAGYMMSDDVGDVATFTKLLRVAALVPVVVVISLLVARNNGGAKKEGASKLPLPGFLVAFIIIVTINSTGYIPQLVLDGMTELSRWCLIIAMVGLGMKASFKELSELGWKPIALMVSETVFLAALVAIWLFAVR</sequence>